<reference evidence="13" key="1">
    <citation type="submission" date="2020-09" db="EMBL/GenBank/DDBJ databases">
        <title>Comparative genome analyses of four rice-infecting Rhizoctonia solani isolates reveal extensive enrichment of homogalacturonan modification genes.</title>
        <authorList>
            <person name="Lee D.-Y."/>
            <person name="Jeon J."/>
            <person name="Kim K.-T."/>
            <person name="Cheong K."/>
            <person name="Song H."/>
            <person name="Choi G."/>
            <person name="Ko J."/>
            <person name="Opiyo S.O."/>
            <person name="Zuo S."/>
            <person name="Madhav S."/>
            <person name="Lee Y.-H."/>
            <person name="Wang G.-L."/>
        </authorList>
    </citation>
    <scope>NUCLEOTIDE SEQUENCE</scope>
    <source>
        <strain evidence="13">AG1-IA B2</strain>
    </source>
</reference>
<dbReference type="Pfam" id="PF00557">
    <property type="entry name" value="Peptidase_M24"/>
    <property type="match status" value="1"/>
</dbReference>
<comment type="subcellular location">
    <subcellularLocation>
        <location evidence="2">Mitochondrion inner membrane</location>
        <topology evidence="2">Single-pass membrane protein</topology>
    </subcellularLocation>
</comment>
<protein>
    <recommendedName>
        <fullName evidence="4">Cytochrome c oxidase assembly protein COX16, mitochondrial</fullName>
    </recommendedName>
    <alternativeName>
        <fullName evidence="5">Cytochrome c oxidase assembly protein cox16, mitochondrial</fullName>
    </alternativeName>
</protein>
<dbReference type="InterPro" id="IPR036005">
    <property type="entry name" value="Creatinase/aminopeptidase-like"/>
</dbReference>
<evidence type="ECO:0000256" key="3">
    <source>
        <dbReference type="ARBA" id="ARBA00008370"/>
    </source>
</evidence>
<accession>A0A8H7IBQ9</accession>
<dbReference type="Gene3D" id="3.90.230.10">
    <property type="entry name" value="Creatinase/methionine aminopeptidase superfamily"/>
    <property type="match status" value="1"/>
</dbReference>
<dbReference type="Gene3D" id="3.40.350.10">
    <property type="entry name" value="Creatinase/prolidase N-terminal domain"/>
    <property type="match status" value="1"/>
</dbReference>
<evidence type="ECO:0000256" key="4">
    <source>
        <dbReference type="ARBA" id="ARBA00015368"/>
    </source>
</evidence>
<comment type="function">
    <text evidence="1">Required for the assembly of the mitochondrial respiratory chain complex IV (CIV), also known as cytochrome c oxidase. May participate in merging the COX1 and COX2 assembly lines.</text>
</comment>
<keyword evidence="10 11" id="KW-0472">Membrane</keyword>
<evidence type="ECO:0000256" key="7">
    <source>
        <dbReference type="ARBA" id="ARBA00022792"/>
    </source>
</evidence>
<proteinExistence type="inferred from homology"/>
<organism evidence="13 14">
    <name type="scientific">Rhizoctonia solani</name>
    <dbReference type="NCBI Taxonomy" id="456999"/>
    <lineage>
        <taxon>Eukaryota</taxon>
        <taxon>Fungi</taxon>
        <taxon>Dikarya</taxon>
        <taxon>Basidiomycota</taxon>
        <taxon>Agaricomycotina</taxon>
        <taxon>Agaricomycetes</taxon>
        <taxon>Cantharellales</taxon>
        <taxon>Ceratobasidiaceae</taxon>
        <taxon>Rhizoctonia</taxon>
    </lineage>
</organism>
<keyword evidence="9" id="KW-0496">Mitochondrion</keyword>
<dbReference type="PANTHER" id="PTHR46112">
    <property type="entry name" value="AMINOPEPTIDASE"/>
    <property type="match status" value="1"/>
</dbReference>
<dbReference type="Pfam" id="PF14138">
    <property type="entry name" value="COX16"/>
    <property type="match status" value="1"/>
</dbReference>
<evidence type="ECO:0000256" key="10">
    <source>
        <dbReference type="ARBA" id="ARBA00023136"/>
    </source>
</evidence>
<evidence type="ECO:0000259" key="12">
    <source>
        <dbReference type="Pfam" id="PF00557"/>
    </source>
</evidence>
<keyword evidence="6 11" id="KW-0812">Transmembrane</keyword>
<name>A0A8H7IBQ9_9AGAM</name>
<comment type="similarity">
    <text evidence="3">Belongs to the COX16 family.</text>
</comment>
<dbReference type="AlphaFoldDB" id="A0A8H7IBQ9"/>
<sequence length="608" mass="67524">MAVFGSRPFRAHTSRADGIGRILKRHPSYFGLPFVLVMVGGSFALSTFTQTRYDLHEKKVTQMSKEEELHMSKNRRHVDIREEYFVRVLGFKRKTMKIGNLCEYHALLVPETNKLWLRLVSRFSLGRLVTESFSSTAASRHTGQPTGLRNEGVGFGDRESLRWGICPKVATTSSPFLAYRIGILVLVVLSYLSVFHSNEPTNDSNPFKHLASHCAHTSPIPSSTFLERQSSLARVLKEQQVGAYIAEPGPSATYFTNISLGDWKLSERVFLIAVTPGARVHVLAPKFEQDRARLLSVPSREDVGFILWAEEENPYDVLFRALRLGRKEIGDVVVDEGMRLFVAEGLKRAGGDGTRVGMAPPSVRALREQKGPEEIALMQCANEVTLMAIRAVRERMYIGIRESQVKELMALALSSAGLKNAFALVQFGENAALPHGSGNDRTLLAQDMVLIDTGGSLHNYESDVTRTFALPDSVVPDDHIRIWETVSKVQAYAFSVARRGVEARRVDEAARVHMDNEQPGMAKYFSHRLGHGEQTCIGLEGHEAPYLRRGSDNAHKLEAGNAMSDEPGIYILGKVGVRLEDCFYIGRDGNAVLLTDGVGGFARNLWDP</sequence>
<evidence type="ECO:0000313" key="13">
    <source>
        <dbReference type="EMBL" id="KAF8754080.1"/>
    </source>
</evidence>
<evidence type="ECO:0000256" key="9">
    <source>
        <dbReference type="ARBA" id="ARBA00023128"/>
    </source>
</evidence>
<dbReference type="GO" id="GO:0005743">
    <property type="term" value="C:mitochondrial inner membrane"/>
    <property type="evidence" value="ECO:0007669"/>
    <property type="project" value="UniProtKB-SubCell"/>
</dbReference>
<keyword evidence="7" id="KW-0999">Mitochondrion inner membrane</keyword>
<dbReference type="PANTHER" id="PTHR46112:SF2">
    <property type="entry name" value="XAA-PRO AMINOPEPTIDASE P-RELATED"/>
    <property type="match status" value="1"/>
</dbReference>
<evidence type="ECO:0000256" key="1">
    <source>
        <dbReference type="ARBA" id="ARBA00002490"/>
    </source>
</evidence>
<dbReference type="EMBL" id="JACYCF010000011">
    <property type="protein sequence ID" value="KAF8754080.1"/>
    <property type="molecule type" value="Genomic_DNA"/>
</dbReference>
<dbReference type="InterPro" id="IPR050659">
    <property type="entry name" value="Peptidase_M24B"/>
</dbReference>
<comment type="caution">
    <text evidence="13">The sequence shown here is derived from an EMBL/GenBank/DDBJ whole genome shotgun (WGS) entry which is preliminary data.</text>
</comment>
<dbReference type="Proteomes" id="UP000614334">
    <property type="component" value="Unassembled WGS sequence"/>
</dbReference>
<gene>
    <name evidence="13" type="ORF">RHS01_06359</name>
</gene>
<evidence type="ECO:0000313" key="14">
    <source>
        <dbReference type="Proteomes" id="UP000614334"/>
    </source>
</evidence>
<evidence type="ECO:0000256" key="6">
    <source>
        <dbReference type="ARBA" id="ARBA00022692"/>
    </source>
</evidence>
<dbReference type="InterPro" id="IPR020164">
    <property type="entry name" value="Cyt_c_Oxase_assmbl_COX16"/>
</dbReference>
<dbReference type="InterPro" id="IPR029149">
    <property type="entry name" value="Creatin/AminoP/Spt16_N"/>
</dbReference>
<feature type="transmembrane region" description="Helical" evidence="11">
    <location>
        <begin position="29"/>
        <end position="49"/>
    </location>
</feature>
<evidence type="ECO:0000256" key="5">
    <source>
        <dbReference type="ARBA" id="ARBA00019222"/>
    </source>
</evidence>
<keyword evidence="8 11" id="KW-1133">Transmembrane helix</keyword>
<evidence type="ECO:0000256" key="8">
    <source>
        <dbReference type="ARBA" id="ARBA00022989"/>
    </source>
</evidence>
<dbReference type="InterPro" id="IPR000994">
    <property type="entry name" value="Pept_M24"/>
</dbReference>
<evidence type="ECO:0000256" key="11">
    <source>
        <dbReference type="SAM" id="Phobius"/>
    </source>
</evidence>
<dbReference type="SUPFAM" id="SSF53092">
    <property type="entry name" value="Creatinase/prolidase N-terminal domain"/>
    <property type="match status" value="1"/>
</dbReference>
<evidence type="ECO:0000256" key="2">
    <source>
        <dbReference type="ARBA" id="ARBA00004434"/>
    </source>
</evidence>
<dbReference type="SUPFAM" id="SSF55920">
    <property type="entry name" value="Creatinase/aminopeptidase"/>
    <property type="match status" value="1"/>
</dbReference>
<feature type="domain" description="Peptidase M24" evidence="12">
    <location>
        <begin position="377"/>
        <end position="585"/>
    </location>
</feature>